<feature type="transmembrane region" description="Helical" evidence="5">
    <location>
        <begin position="622"/>
        <end position="648"/>
    </location>
</feature>
<dbReference type="Gene3D" id="3.30.420.10">
    <property type="entry name" value="Ribonuclease H-like superfamily/Ribonuclease H"/>
    <property type="match status" value="1"/>
</dbReference>
<keyword evidence="5" id="KW-1133">Transmembrane helix</keyword>
<dbReference type="AlphaFoldDB" id="A0ABD4TR42"/>
<gene>
    <name evidence="7" type="ORF">KBX22_08570</name>
</gene>
<dbReference type="SUPFAM" id="SSF158682">
    <property type="entry name" value="TerB-like"/>
    <property type="match status" value="1"/>
</dbReference>
<dbReference type="InterPro" id="IPR013520">
    <property type="entry name" value="Ribonucl_H"/>
</dbReference>
<evidence type="ECO:0000256" key="1">
    <source>
        <dbReference type="ARBA" id="ARBA00022722"/>
    </source>
</evidence>
<dbReference type="InterPro" id="IPR029024">
    <property type="entry name" value="TerB-like"/>
</dbReference>
<evidence type="ECO:0000259" key="6">
    <source>
        <dbReference type="SMART" id="SM00479"/>
    </source>
</evidence>
<feature type="transmembrane region" description="Helical" evidence="5">
    <location>
        <begin position="594"/>
        <end position="616"/>
    </location>
</feature>
<dbReference type="EMBL" id="JAGPYW010000010">
    <property type="protein sequence ID" value="MCQ4614779.1"/>
    <property type="molecule type" value="Genomic_DNA"/>
</dbReference>
<evidence type="ECO:0000256" key="5">
    <source>
        <dbReference type="SAM" id="Phobius"/>
    </source>
</evidence>
<dbReference type="FunFam" id="3.30.420.10:FF:000045">
    <property type="entry name" value="3'-5' exonuclease DinG"/>
    <property type="match status" value="1"/>
</dbReference>
<feature type="compositionally biased region" description="Low complexity" evidence="4">
    <location>
        <begin position="519"/>
        <end position="530"/>
    </location>
</feature>
<dbReference type="InterPro" id="IPR036397">
    <property type="entry name" value="RNaseH_sf"/>
</dbReference>
<evidence type="ECO:0000256" key="3">
    <source>
        <dbReference type="ARBA" id="ARBA00022839"/>
    </source>
</evidence>
<dbReference type="InterPro" id="IPR012337">
    <property type="entry name" value="RNaseH-like_sf"/>
</dbReference>
<feature type="domain" description="Exonuclease" evidence="6">
    <location>
        <begin position="5"/>
        <end position="166"/>
    </location>
</feature>
<comment type="caution">
    <text evidence="7">The sequence shown here is derived from an EMBL/GenBank/DDBJ whole genome shotgun (WGS) entry which is preliminary data.</text>
</comment>
<reference evidence="7 8" key="1">
    <citation type="submission" date="2021-04" db="EMBL/GenBank/DDBJ databases">
        <title>Corynebacterium genitalium sp. nov. and Corynebacterium genitalium sp. nov., two new species of the genus Corynebacterium.</title>
        <authorList>
            <person name="Jaen-Luchoro D."/>
            <person name="Pinyeiro-Iglesias B."/>
            <person name="Al-Shaer S."/>
            <person name="Karlsson R."/>
            <person name="Gonzales-Siles L."/>
            <person name="Cardew S."/>
            <person name="Jensie-Markopolous S."/>
            <person name="Ohlen M."/>
            <person name="Inganas E."/>
            <person name="Moore E.R.B."/>
        </authorList>
    </citation>
    <scope>NUCLEOTIDE SEQUENCE [LARGE SCALE GENOMIC DNA]</scope>
    <source>
        <strain evidence="7 8">CCUG 55013</strain>
    </source>
</reference>
<feature type="region of interest" description="Disordered" evidence="4">
    <location>
        <begin position="519"/>
        <end position="547"/>
    </location>
</feature>
<dbReference type="Proteomes" id="UP001205080">
    <property type="component" value="Unassembled WGS sequence"/>
</dbReference>
<accession>A0ABD4TR42</accession>
<evidence type="ECO:0000313" key="8">
    <source>
        <dbReference type="Proteomes" id="UP001205080"/>
    </source>
</evidence>
<keyword evidence="3" id="KW-0269">Exonuclease</keyword>
<evidence type="ECO:0000313" key="7">
    <source>
        <dbReference type="EMBL" id="MCQ4614779.1"/>
    </source>
</evidence>
<dbReference type="CDD" id="cd06127">
    <property type="entry name" value="DEDDh"/>
    <property type="match status" value="1"/>
</dbReference>
<dbReference type="PANTHER" id="PTHR30231:SF4">
    <property type="entry name" value="PROTEIN NEN2"/>
    <property type="match status" value="1"/>
</dbReference>
<keyword evidence="5" id="KW-0472">Membrane</keyword>
<dbReference type="SUPFAM" id="SSF53098">
    <property type="entry name" value="Ribonuclease H-like"/>
    <property type="match status" value="1"/>
</dbReference>
<dbReference type="SMART" id="SM00479">
    <property type="entry name" value="EXOIII"/>
    <property type="match status" value="1"/>
</dbReference>
<name>A0ABD4TR42_9CORY</name>
<dbReference type="PANTHER" id="PTHR30231">
    <property type="entry name" value="DNA POLYMERASE III SUBUNIT EPSILON"/>
    <property type="match status" value="1"/>
</dbReference>
<evidence type="ECO:0000256" key="4">
    <source>
        <dbReference type="SAM" id="MobiDB-lite"/>
    </source>
</evidence>
<dbReference type="InterPro" id="IPR036420">
    <property type="entry name" value="BRCT_dom_sf"/>
</dbReference>
<feature type="compositionally biased region" description="Low complexity" evidence="4">
    <location>
        <begin position="538"/>
        <end position="547"/>
    </location>
</feature>
<dbReference type="GO" id="GO:0004527">
    <property type="term" value="F:exonuclease activity"/>
    <property type="evidence" value="ECO:0007669"/>
    <property type="project" value="UniProtKB-KW"/>
</dbReference>
<protein>
    <recommendedName>
        <fullName evidence="6">Exonuclease domain-containing protein</fullName>
    </recommendedName>
</protein>
<keyword evidence="2" id="KW-0378">Hydrolase</keyword>
<dbReference type="Gene3D" id="3.40.50.10190">
    <property type="entry name" value="BRCT domain"/>
    <property type="match status" value="1"/>
</dbReference>
<proteinExistence type="predicted"/>
<keyword evidence="1" id="KW-0540">Nuclease</keyword>
<organism evidence="7 8">
    <name type="scientific">Corynebacterium pseudogenitalium</name>
    <dbReference type="NCBI Taxonomy" id="38303"/>
    <lineage>
        <taxon>Bacteria</taxon>
        <taxon>Bacillati</taxon>
        <taxon>Actinomycetota</taxon>
        <taxon>Actinomycetes</taxon>
        <taxon>Mycobacteriales</taxon>
        <taxon>Corynebacteriaceae</taxon>
        <taxon>Corynebacterium</taxon>
    </lineage>
</organism>
<dbReference type="Pfam" id="PF00929">
    <property type="entry name" value="RNase_T"/>
    <property type="match status" value="1"/>
</dbReference>
<keyword evidence="5" id="KW-0812">Transmembrane</keyword>
<evidence type="ECO:0000256" key="2">
    <source>
        <dbReference type="ARBA" id="ARBA00022801"/>
    </source>
</evidence>
<dbReference type="RefSeq" id="WP_256001133.1">
    <property type="nucleotide sequence ID" value="NZ_JAGPYW010000010.1"/>
</dbReference>
<sequence>MGRNGFAVVDLETTGLSNQDRIVEIGVVLLRPDFTVERTWETLIQPERDIPNSYIHKITATDVVDAPLFCDVAPYLGSLLNGRTLVAHNASFEHRFLTNEFARAGAEDGLCEWLDTMRLTKQYMGVGKLSEALDIARIRNRFAHSALADAEATAELLRYLCVGNGVDVEKYPTATFTAPAAEAPCLPRGGEPSWAGQLSRTLPTATTKNEADYRAELTCALVDRAISRTEMRRLESTAIAAGLSADDVDAINEEFTRQLAVEAWADGVITDEERATLLDIAEALNVDAQLVRSLLDESTSGPTPSTFALRPGDRVAFTGALDIPRDVWTDRATAADLDVGGVTRTCAVLVAANPDSMSGKAKQARENNVPIISETHFAQLLKAMEDSTEDAPVAAPDAAAPVSAPEQFSWLTTEKSHAVGASSARIAAAWIEQHPDRPLHEIADNLKPHHVPEATGRGIDRYLAMWSLEHPEMLNASADDLLDLHGVGPKRCSQLVEMVVDLAVDGVEETAEGEAAVVEEVTPEPAELPAQPAPEPRPAAAKPRPAANELTPEELLAAAYAPLHAPVPAQSTPYDPALVTPAVTPKRRSKSGKVFKRSVIITVVSFVLFGLCLETFDPEAESFIAGMLALATLAGMLTAGVSGVMALIGKLRR</sequence>